<dbReference type="AlphaFoldDB" id="A0A8J5MY06"/>
<comment type="caution">
    <text evidence="1">The sequence shown here is derived from an EMBL/GenBank/DDBJ whole genome shotgun (WGS) entry which is preliminary data.</text>
</comment>
<name>A0A8J5MY06_HOMAM</name>
<gene>
    <name evidence="1" type="ORF">Hamer_G030244</name>
</gene>
<evidence type="ECO:0000313" key="1">
    <source>
        <dbReference type="EMBL" id="KAG7168098.1"/>
    </source>
</evidence>
<dbReference type="Proteomes" id="UP000747542">
    <property type="component" value="Unassembled WGS sequence"/>
</dbReference>
<keyword evidence="2" id="KW-1185">Reference proteome</keyword>
<reference evidence="1" key="1">
    <citation type="journal article" date="2021" name="Sci. Adv.">
        <title>The American lobster genome reveals insights on longevity, neural, and immune adaptations.</title>
        <authorList>
            <person name="Polinski J.M."/>
            <person name="Zimin A.V."/>
            <person name="Clark K.F."/>
            <person name="Kohn A.B."/>
            <person name="Sadowski N."/>
            <person name="Timp W."/>
            <person name="Ptitsyn A."/>
            <person name="Khanna P."/>
            <person name="Romanova D.Y."/>
            <person name="Williams P."/>
            <person name="Greenwood S.J."/>
            <person name="Moroz L.L."/>
            <person name="Walt D.R."/>
            <person name="Bodnar A.G."/>
        </authorList>
    </citation>
    <scope>NUCLEOTIDE SEQUENCE</scope>
    <source>
        <strain evidence="1">GMGI-L3</strain>
    </source>
</reference>
<proteinExistence type="predicted"/>
<feature type="non-terminal residue" evidence="1">
    <location>
        <position position="145"/>
    </location>
</feature>
<dbReference type="EMBL" id="JAHLQT010020664">
    <property type="protein sequence ID" value="KAG7168098.1"/>
    <property type="molecule type" value="Genomic_DNA"/>
</dbReference>
<accession>A0A8J5MY06</accession>
<evidence type="ECO:0000313" key="2">
    <source>
        <dbReference type="Proteomes" id="UP000747542"/>
    </source>
</evidence>
<protein>
    <submittedName>
        <fullName evidence="1">Uncharacterized protein</fullName>
    </submittedName>
</protein>
<sequence length="145" mass="16061">PRFGWYDVTTRKAFSTKHSCKSSIPSPDLLATGNTMYYLHSVFFFMRGGNKVYTVLVEAVSTCLRMIGEHEFSGEVDYCLRCVVYCNQQTGILVSCGYPGSAAPWSCRRRTLLLPPSDHLCTVFLDAPMASADALLQPDYSAPVS</sequence>
<organism evidence="1 2">
    <name type="scientific">Homarus americanus</name>
    <name type="common">American lobster</name>
    <dbReference type="NCBI Taxonomy" id="6706"/>
    <lineage>
        <taxon>Eukaryota</taxon>
        <taxon>Metazoa</taxon>
        <taxon>Ecdysozoa</taxon>
        <taxon>Arthropoda</taxon>
        <taxon>Crustacea</taxon>
        <taxon>Multicrustacea</taxon>
        <taxon>Malacostraca</taxon>
        <taxon>Eumalacostraca</taxon>
        <taxon>Eucarida</taxon>
        <taxon>Decapoda</taxon>
        <taxon>Pleocyemata</taxon>
        <taxon>Astacidea</taxon>
        <taxon>Nephropoidea</taxon>
        <taxon>Nephropidae</taxon>
        <taxon>Homarus</taxon>
    </lineage>
</organism>